<protein>
    <submittedName>
        <fullName evidence="3">TolC family protein</fullName>
    </submittedName>
</protein>
<gene>
    <name evidence="3" type="ORF">ENS64_09305</name>
</gene>
<dbReference type="PANTHER" id="PTHR30203">
    <property type="entry name" value="OUTER MEMBRANE CATION EFFLUX PROTEIN"/>
    <property type="match status" value="1"/>
</dbReference>
<accession>A0A7C4QI65</accession>
<keyword evidence="2" id="KW-0732">Signal</keyword>
<organism evidence="3">
    <name type="scientific">Schlesneria paludicola</name>
    <dbReference type="NCBI Taxonomy" id="360056"/>
    <lineage>
        <taxon>Bacteria</taxon>
        <taxon>Pseudomonadati</taxon>
        <taxon>Planctomycetota</taxon>
        <taxon>Planctomycetia</taxon>
        <taxon>Planctomycetales</taxon>
        <taxon>Planctomycetaceae</taxon>
        <taxon>Schlesneria</taxon>
    </lineage>
</organism>
<dbReference type="InterPro" id="IPR003423">
    <property type="entry name" value="OMP_efflux"/>
</dbReference>
<reference evidence="3" key="1">
    <citation type="journal article" date="2020" name="mSystems">
        <title>Genome- and Community-Level Interaction Insights into Carbon Utilization and Element Cycling Functions of Hydrothermarchaeota in Hydrothermal Sediment.</title>
        <authorList>
            <person name="Zhou Z."/>
            <person name="Liu Y."/>
            <person name="Xu W."/>
            <person name="Pan J."/>
            <person name="Luo Z.H."/>
            <person name="Li M."/>
        </authorList>
    </citation>
    <scope>NUCLEOTIDE SEQUENCE [LARGE SCALE GENOMIC DNA]</scope>
    <source>
        <strain evidence="3">SpSt-508</strain>
    </source>
</reference>
<dbReference type="Pfam" id="PF02321">
    <property type="entry name" value="OEP"/>
    <property type="match status" value="2"/>
</dbReference>
<name>A0A7C4QI65_9PLAN</name>
<dbReference type="EMBL" id="DSVQ01000012">
    <property type="protein sequence ID" value="HGT39441.1"/>
    <property type="molecule type" value="Genomic_DNA"/>
</dbReference>
<dbReference type="PANTHER" id="PTHR30203:SF24">
    <property type="entry name" value="BLR4935 PROTEIN"/>
    <property type="match status" value="1"/>
</dbReference>
<proteinExistence type="inferred from homology"/>
<evidence type="ECO:0000256" key="2">
    <source>
        <dbReference type="SAM" id="SignalP"/>
    </source>
</evidence>
<sequence length="439" mass="47959">MPSRVFPDPPGMDVMRFAAESKFGQFGRLGMALLALAATSASAQDDSPLAPNQTAAEYDLAALIAIAEGNSPALRQAAAEVNAARGRAHQAGLYPNPTLNGGAMQLGGVDSQYFAQLSQEIVTKHKLQLDQAAACREVFQAEYQFVKTRFELLTAVRQGYFTVLAGQQRVDTLSKLVSIARKSEDAAARLQAAGEGTRSDTLLFQLEVEKAEVDLQNAETLLAAARRELAASMGVRTWPIARVTGDLRISLEAFAAQTVVDGYVPYNADVMIAEQEVERQRILLRRARVEPFPNVTVTAGYMRQLLSTNNITLLEAAVPLPVWNKNQGNIFAAQAGVTRAMENIHTVQNQLARQMADAQGRFRAADQLVARYEQRIIPLAREGVEIIQQAFDQGQFDFLRLLQAQRALVEAQLGYLSALETRWTTAAEIAGLAQVEVFP</sequence>
<feature type="chain" id="PRO_5028129452" evidence="2">
    <location>
        <begin position="44"/>
        <end position="439"/>
    </location>
</feature>
<dbReference type="Gene3D" id="1.20.1600.10">
    <property type="entry name" value="Outer membrane efflux proteins (OEP)"/>
    <property type="match status" value="1"/>
</dbReference>
<dbReference type="GO" id="GO:0015562">
    <property type="term" value="F:efflux transmembrane transporter activity"/>
    <property type="evidence" value="ECO:0007669"/>
    <property type="project" value="InterPro"/>
</dbReference>
<dbReference type="AlphaFoldDB" id="A0A7C4QI65"/>
<comment type="similarity">
    <text evidence="1">Belongs to the outer membrane factor (OMF) (TC 1.B.17) family.</text>
</comment>
<evidence type="ECO:0000256" key="1">
    <source>
        <dbReference type="ARBA" id="ARBA00007613"/>
    </source>
</evidence>
<evidence type="ECO:0000313" key="3">
    <source>
        <dbReference type="EMBL" id="HGT39441.1"/>
    </source>
</evidence>
<dbReference type="SUPFAM" id="SSF56954">
    <property type="entry name" value="Outer membrane efflux proteins (OEP)"/>
    <property type="match status" value="1"/>
</dbReference>
<feature type="signal peptide" evidence="2">
    <location>
        <begin position="1"/>
        <end position="43"/>
    </location>
</feature>
<comment type="caution">
    <text evidence="3">The sequence shown here is derived from an EMBL/GenBank/DDBJ whole genome shotgun (WGS) entry which is preliminary data.</text>
</comment>
<dbReference type="InterPro" id="IPR010131">
    <property type="entry name" value="MdtP/NodT-like"/>
</dbReference>